<dbReference type="EMBL" id="CAJGYM010000001">
    <property type="protein sequence ID" value="CAD6184153.1"/>
    <property type="molecule type" value="Genomic_DNA"/>
</dbReference>
<accession>A0A8S1GNH9</accession>
<reference evidence="1" key="1">
    <citation type="submission" date="2020-10" db="EMBL/GenBank/DDBJ databases">
        <authorList>
            <person name="Kikuchi T."/>
        </authorList>
    </citation>
    <scope>NUCLEOTIDE SEQUENCE</scope>
    <source>
        <strain evidence="1">NKZ352</strain>
    </source>
</reference>
<organism evidence="1 2">
    <name type="scientific">Caenorhabditis auriculariae</name>
    <dbReference type="NCBI Taxonomy" id="2777116"/>
    <lineage>
        <taxon>Eukaryota</taxon>
        <taxon>Metazoa</taxon>
        <taxon>Ecdysozoa</taxon>
        <taxon>Nematoda</taxon>
        <taxon>Chromadorea</taxon>
        <taxon>Rhabditida</taxon>
        <taxon>Rhabditina</taxon>
        <taxon>Rhabditomorpha</taxon>
        <taxon>Rhabditoidea</taxon>
        <taxon>Rhabditidae</taxon>
        <taxon>Peloderinae</taxon>
        <taxon>Caenorhabditis</taxon>
    </lineage>
</organism>
<dbReference type="AlphaFoldDB" id="A0A8S1GNH9"/>
<evidence type="ECO:0000313" key="1">
    <source>
        <dbReference type="EMBL" id="CAD6184153.1"/>
    </source>
</evidence>
<comment type="caution">
    <text evidence="1">The sequence shown here is derived from an EMBL/GenBank/DDBJ whole genome shotgun (WGS) entry which is preliminary data.</text>
</comment>
<evidence type="ECO:0000313" key="2">
    <source>
        <dbReference type="Proteomes" id="UP000835052"/>
    </source>
</evidence>
<protein>
    <submittedName>
        <fullName evidence="1">Uncharacterized protein</fullName>
    </submittedName>
</protein>
<keyword evidence="2" id="KW-1185">Reference proteome</keyword>
<dbReference type="Proteomes" id="UP000835052">
    <property type="component" value="Unassembled WGS sequence"/>
</dbReference>
<gene>
    <name evidence="1" type="ORF">CAUJ_LOCUS72</name>
</gene>
<proteinExistence type="predicted"/>
<name>A0A8S1GNH9_9PELO</name>
<sequence>MGREEELKELEELDIFFFPDDKLNFSLSSAHTSTSSASVLSSPDASLPSMTTLNQMNYVPLPDPDEMDDDLFFDLSQNPKVRSSSFGGVTQYSQQFLNVRSQFKPSLCPISSHPSSQGQGLHLVCTPSVRRRPRQWLRSASFLVSAVGLTATQPSFFGHPPVRRPRSCLSNYRSLRQSSVVVAPSNAHTSLKVSVNYRTLLPFISFSDSSRELFL</sequence>